<dbReference type="Gene3D" id="3.30.420.10">
    <property type="entry name" value="Ribonuclease H-like superfamily/Ribonuclease H"/>
    <property type="match status" value="1"/>
</dbReference>
<dbReference type="eggNOG" id="COG2801">
    <property type="taxonomic scope" value="Bacteria"/>
</dbReference>
<organism evidence="2 3">
    <name type="scientific">Massilia timonae CCUG 45783</name>
    <dbReference type="NCBI Taxonomy" id="883126"/>
    <lineage>
        <taxon>Bacteria</taxon>
        <taxon>Pseudomonadati</taxon>
        <taxon>Pseudomonadota</taxon>
        <taxon>Betaproteobacteria</taxon>
        <taxon>Burkholderiales</taxon>
        <taxon>Oxalobacteraceae</taxon>
        <taxon>Telluria group</taxon>
        <taxon>Massilia</taxon>
    </lineage>
</organism>
<dbReference type="InterPro" id="IPR050900">
    <property type="entry name" value="Transposase_IS3/IS150/IS904"/>
</dbReference>
<evidence type="ECO:0000259" key="1">
    <source>
        <dbReference type="PROSITE" id="PS50994"/>
    </source>
</evidence>
<dbReference type="InterPro" id="IPR048020">
    <property type="entry name" value="Transpos_IS3"/>
</dbReference>
<dbReference type="SUPFAM" id="SSF53098">
    <property type="entry name" value="Ribonuclease H-like"/>
    <property type="match status" value="1"/>
</dbReference>
<dbReference type="PANTHER" id="PTHR46889">
    <property type="entry name" value="TRANSPOSASE INSF FOR INSERTION SEQUENCE IS3B-RELATED"/>
    <property type="match status" value="1"/>
</dbReference>
<keyword evidence="3" id="KW-1185">Reference proteome</keyword>
<feature type="non-terminal residue" evidence="2">
    <location>
        <position position="1"/>
    </location>
</feature>
<dbReference type="GO" id="GO:0015074">
    <property type="term" value="P:DNA integration"/>
    <property type="evidence" value="ECO:0007669"/>
    <property type="project" value="InterPro"/>
</dbReference>
<dbReference type="RefSeq" id="WP_005667536.1">
    <property type="nucleotide sequence ID" value="NZ_JH992923.1"/>
</dbReference>
<accession>K9DSL5</accession>
<gene>
    <name evidence="2" type="ORF">HMPREF9710_02919</name>
</gene>
<dbReference type="Pfam" id="PF13333">
    <property type="entry name" value="rve_2"/>
    <property type="match status" value="1"/>
</dbReference>
<dbReference type="Pfam" id="PF00665">
    <property type="entry name" value="rve"/>
    <property type="match status" value="1"/>
</dbReference>
<dbReference type="InterPro" id="IPR012337">
    <property type="entry name" value="RNaseH-like_sf"/>
</dbReference>
<dbReference type="NCBIfam" id="NF033516">
    <property type="entry name" value="transpos_IS3"/>
    <property type="match status" value="1"/>
</dbReference>
<dbReference type="GO" id="GO:0003676">
    <property type="term" value="F:nucleic acid binding"/>
    <property type="evidence" value="ECO:0007669"/>
    <property type="project" value="InterPro"/>
</dbReference>
<dbReference type="InterPro" id="IPR036397">
    <property type="entry name" value="RNaseH_sf"/>
</dbReference>
<dbReference type="InterPro" id="IPR001584">
    <property type="entry name" value="Integrase_cat-core"/>
</dbReference>
<evidence type="ECO:0000313" key="2">
    <source>
        <dbReference type="EMBL" id="EKU81727.1"/>
    </source>
</evidence>
<evidence type="ECO:0000313" key="3">
    <source>
        <dbReference type="Proteomes" id="UP000009874"/>
    </source>
</evidence>
<feature type="domain" description="Integrase catalytic" evidence="1">
    <location>
        <begin position="1"/>
        <end position="155"/>
    </location>
</feature>
<dbReference type="PROSITE" id="PS50994">
    <property type="entry name" value="INTEGRASE"/>
    <property type="match status" value="1"/>
</dbReference>
<dbReference type="EMBL" id="AGZI01000037">
    <property type="protein sequence ID" value="EKU81727.1"/>
    <property type="molecule type" value="Genomic_DNA"/>
</dbReference>
<proteinExistence type="predicted"/>
<name>K9DSL5_9BURK</name>
<protein>
    <recommendedName>
        <fullName evidence="1">Integrase catalytic domain-containing protein</fullName>
    </recommendedName>
</protein>
<dbReference type="HOGENOM" id="CLU_1672977_0_0_4"/>
<sequence length="157" mass="17547">VGDMTQIATRNGPLHLAAFIDLCTHRVVGWTTGASQTAKLAIAALQNGFEQQKPQAGLICHTDQGSQFASAIFRNYLKDQQARPSMSRRGNCHDNAVAESFFSNLKNEVTHHTIYDNHESALAAIADYIDVYYNQQRLHQTLGYRTPAQVEKMHRCT</sequence>
<dbReference type="OrthoDB" id="9765502at2"/>
<reference evidence="2 3" key="1">
    <citation type="submission" date="2012-09" db="EMBL/GenBank/DDBJ databases">
        <title>The Genome Sequence of Massilia timonae CCUG 45783.</title>
        <authorList>
            <consortium name="The Broad Institute Genome Sequencing Platform"/>
            <person name="Earl A."/>
            <person name="Ward D."/>
            <person name="Feldgarden M."/>
            <person name="Gevers D."/>
            <person name="Huys G."/>
            <person name="Walker B."/>
            <person name="Young S.K."/>
            <person name="Zeng Q."/>
            <person name="Gargeya S."/>
            <person name="Fitzgerald M."/>
            <person name="Haas B."/>
            <person name="Abouelleil A."/>
            <person name="Alvarado L."/>
            <person name="Arachchi H.M."/>
            <person name="Berlin A.M."/>
            <person name="Chapman S.B."/>
            <person name="Goldberg J."/>
            <person name="Griggs A."/>
            <person name="Gujja S."/>
            <person name="Hansen M."/>
            <person name="Howarth C."/>
            <person name="Imamovic A."/>
            <person name="Larimer J."/>
            <person name="McCowen C."/>
            <person name="Montmayeur A."/>
            <person name="Murphy C."/>
            <person name="Neiman D."/>
            <person name="Pearson M."/>
            <person name="Priest M."/>
            <person name="Roberts A."/>
            <person name="Saif S."/>
            <person name="Shea T."/>
            <person name="Sisk P."/>
            <person name="Sykes S."/>
            <person name="Wortman J."/>
            <person name="Nusbaum C."/>
            <person name="Birren B."/>
        </authorList>
    </citation>
    <scope>NUCLEOTIDE SEQUENCE [LARGE SCALE GENOMIC DNA]</scope>
    <source>
        <strain evidence="2 3">CCUG 45783</strain>
    </source>
</reference>
<comment type="caution">
    <text evidence="2">The sequence shown here is derived from an EMBL/GenBank/DDBJ whole genome shotgun (WGS) entry which is preliminary data.</text>
</comment>
<dbReference type="AlphaFoldDB" id="K9DSL5"/>
<dbReference type="Proteomes" id="UP000009874">
    <property type="component" value="Unassembled WGS sequence"/>
</dbReference>